<dbReference type="SUPFAM" id="SSF54106">
    <property type="entry name" value="LysM domain"/>
    <property type="match status" value="2"/>
</dbReference>
<dbReference type="OrthoDB" id="9795421at2"/>
<dbReference type="EMBL" id="WBJY01000001">
    <property type="protein sequence ID" value="KAB1650261.1"/>
    <property type="molecule type" value="Genomic_DNA"/>
</dbReference>
<name>A0A6H9WRK9_9MICO</name>
<dbReference type="InterPro" id="IPR036779">
    <property type="entry name" value="LysM_dom_sf"/>
</dbReference>
<feature type="region of interest" description="Disordered" evidence="1">
    <location>
        <begin position="161"/>
        <end position="191"/>
    </location>
</feature>
<evidence type="ECO:0000313" key="3">
    <source>
        <dbReference type="EMBL" id="KAB1650261.1"/>
    </source>
</evidence>
<feature type="domain" description="LysM" evidence="2">
    <location>
        <begin position="115"/>
        <end position="159"/>
    </location>
</feature>
<dbReference type="PROSITE" id="PS51782">
    <property type="entry name" value="LYSM"/>
    <property type="match status" value="2"/>
</dbReference>
<keyword evidence="4" id="KW-1185">Reference proteome</keyword>
<dbReference type="InterPro" id="IPR018392">
    <property type="entry name" value="LysM"/>
</dbReference>
<gene>
    <name evidence="3" type="ORF">F8O04_08735</name>
</gene>
<dbReference type="AlphaFoldDB" id="A0A6H9WRK9"/>
<feature type="domain" description="LysM" evidence="2">
    <location>
        <begin position="52"/>
        <end position="96"/>
    </location>
</feature>
<organism evidence="3 4">
    <name type="scientific">Pseudoclavibacter endophyticus</name>
    <dbReference type="NCBI Taxonomy" id="1778590"/>
    <lineage>
        <taxon>Bacteria</taxon>
        <taxon>Bacillati</taxon>
        <taxon>Actinomycetota</taxon>
        <taxon>Actinomycetes</taxon>
        <taxon>Micrococcales</taxon>
        <taxon>Microbacteriaceae</taxon>
        <taxon>Pseudoclavibacter</taxon>
    </lineage>
</organism>
<evidence type="ECO:0000259" key="2">
    <source>
        <dbReference type="PROSITE" id="PS51782"/>
    </source>
</evidence>
<dbReference type="Gene3D" id="3.10.350.10">
    <property type="entry name" value="LysM domain"/>
    <property type="match status" value="2"/>
</dbReference>
<sequence>MRMTIAMDPTHPLAAALRLGARRLADATHPRRRAARAAAATVTAAASPRAPRTYRVRPGDTAASIAIAHGLSAASLLVRNGMRLRDEPVPGTELIVERGGAGCREARRLEPVDITRHAVMPGESVADLCRRFGVSTRVLLAANGLATASCVTPGVVLVVPTSTDPRDTGEVPVDAGTTAGGGASGVSGRSR</sequence>
<reference evidence="3 4" key="1">
    <citation type="submission" date="2019-09" db="EMBL/GenBank/DDBJ databases">
        <title>Phylogeny of genus Pseudoclavibacter and closely related genus.</title>
        <authorList>
            <person name="Li Y."/>
        </authorList>
    </citation>
    <scope>NUCLEOTIDE SEQUENCE [LARGE SCALE GENOMIC DNA]</scope>
    <source>
        <strain evidence="3 4">EGI 60007</strain>
    </source>
</reference>
<comment type="caution">
    <text evidence="3">The sequence shown here is derived from an EMBL/GenBank/DDBJ whole genome shotgun (WGS) entry which is preliminary data.</text>
</comment>
<evidence type="ECO:0000313" key="4">
    <source>
        <dbReference type="Proteomes" id="UP000431744"/>
    </source>
</evidence>
<dbReference type="CDD" id="cd00118">
    <property type="entry name" value="LysM"/>
    <property type="match status" value="1"/>
</dbReference>
<dbReference type="Proteomes" id="UP000431744">
    <property type="component" value="Unassembled WGS sequence"/>
</dbReference>
<dbReference type="SMART" id="SM00257">
    <property type="entry name" value="LysM"/>
    <property type="match status" value="2"/>
</dbReference>
<evidence type="ECO:0000256" key="1">
    <source>
        <dbReference type="SAM" id="MobiDB-lite"/>
    </source>
</evidence>
<proteinExistence type="predicted"/>
<dbReference type="Pfam" id="PF01476">
    <property type="entry name" value="LysM"/>
    <property type="match status" value="2"/>
</dbReference>
<accession>A0A6H9WRK9</accession>
<protein>
    <submittedName>
        <fullName evidence="3">LysM peptidoglycan-binding domain-containing protein</fullName>
    </submittedName>
</protein>